<dbReference type="Proteomes" id="UP000030595">
    <property type="component" value="Unassembled WGS sequence"/>
</dbReference>
<feature type="transmembrane region" description="Helical" evidence="1">
    <location>
        <begin position="6"/>
        <end position="25"/>
    </location>
</feature>
<reference evidence="2 3" key="1">
    <citation type="submission" date="2014-02" db="EMBL/GenBank/DDBJ databases">
        <title>Draft genome sequence of Lysinibacillus massiliensis CCUG 49529.</title>
        <authorList>
            <person name="Zhang F."/>
            <person name="Wang G."/>
            <person name="Zhang L."/>
        </authorList>
    </citation>
    <scope>NUCLEOTIDE SEQUENCE [LARGE SCALE GENOMIC DNA]</scope>
    <source>
        <strain evidence="2 3">CCUG 49529</strain>
    </source>
</reference>
<keyword evidence="1" id="KW-0472">Membrane</keyword>
<dbReference type="EMBL" id="JPVQ01000035">
    <property type="protein sequence ID" value="KGR89748.1"/>
    <property type="molecule type" value="Genomic_DNA"/>
</dbReference>
<dbReference type="RefSeq" id="WP_036178454.1">
    <property type="nucleotide sequence ID" value="NZ_AVCZ01000035.1"/>
</dbReference>
<dbReference type="AlphaFoldDB" id="A0A0A3J3K6"/>
<organism evidence="2 3">
    <name type="scientific">Ureibacillus massiliensis 4400831 = CIP 108448 = CCUG 49529</name>
    <dbReference type="NCBI Taxonomy" id="1211035"/>
    <lineage>
        <taxon>Bacteria</taxon>
        <taxon>Bacillati</taxon>
        <taxon>Bacillota</taxon>
        <taxon>Bacilli</taxon>
        <taxon>Bacillales</taxon>
        <taxon>Caryophanaceae</taxon>
        <taxon>Ureibacillus</taxon>
    </lineage>
</organism>
<keyword evidence="1" id="KW-0812">Transmembrane</keyword>
<gene>
    <name evidence="2" type="ORF">CD30_15475</name>
</gene>
<evidence type="ECO:0000313" key="2">
    <source>
        <dbReference type="EMBL" id="KGR89748.1"/>
    </source>
</evidence>
<feature type="transmembrane region" description="Helical" evidence="1">
    <location>
        <begin position="37"/>
        <end position="56"/>
    </location>
</feature>
<name>A0A0A3J3K6_9BACL</name>
<accession>A0A0A3J3K6</accession>
<keyword evidence="3" id="KW-1185">Reference proteome</keyword>
<dbReference type="eggNOG" id="ENOG50308TP">
    <property type="taxonomic scope" value="Bacteria"/>
</dbReference>
<sequence length="233" mass="27302">MNSLFLFLIMFIIIVSVIFIVSRVLGSKIWTVKRNKIIIISYISIGVLSMIILHFTTSAEPQRIQKAEFRSILQEQDEFWEMINSNKVELNEDYIVKEWSYELPTNQLTIKPIYTDIYGVSVIVEKREDPDSNEIYAKTYITPHILDGFDLTEHVSTDRFEFVESDLIIKQISEQQFDYYKISPNLKILEQFRNLDLEDDDIYNHATGSTILFLNVPEHVKIIDESGYILFQG</sequence>
<dbReference type="OrthoDB" id="2455517at2"/>
<protein>
    <submittedName>
        <fullName evidence="2">Uncharacterized protein</fullName>
    </submittedName>
</protein>
<evidence type="ECO:0000313" key="3">
    <source>
        <dbReference type="Proteomes" id="UP000030595"/>
    </source>
</evidence>
<comment type="caution">
    <text evidence="2">The sequence shown here is derived from an EMBL/GenBank/DDBJ whole genome shotgun (WGS) entry which is preliminary data.</text>
</comment>
<evidence type="ECO:0000256" key="1">
    <source>
        <dbReference type="SAM" id="Phobius"/>
    </source>
</evidence>
<keyword evidence="1" id="KW-1133">Transmembrane helix</keyword>
<proteinExistence type="predicted"/>